<dbReference type="RefSeq" id="WP_133740337.1">
    <property type="nucleotide sequence ID" value="NZ_SNYN01000002.1"/>
</dbReference>
<keyword evidence="3" id="KW-1185">Reference proteome</keyword>
<dbReference type="PANTHER" id="PTHR30157:SF0">
    <property type="entry name" value="NADPH-DEPENDENT FERRIC-CHELATE REDUCTASE"/>
    <property type="match status" value="1"/>
</dbReference>
<dbReference type="SUPFAM" id="SSF63380">
    <property type="entry name" value="Riboflavin synthase domain-like"/>
    <property type="match status" value="1"/>
</dbReference>
<sequence>MAGQNTRTARTGPETAGALVLTVRRREQVSPHFVRVTFGGDDLKRFVPLGFDQWFRIFIPVSGSVEQRRSVLGRLPERLGTISYLRFLMTDRTTRPLLRNYTVREFRPDGPGGAELDVDFVVHGPADGSAPATASEWALACRPGDPVAILDEGLGFRPPAGLEASVVLAADESGLPAVAGVLRSLPAGATGRAYVEVPSEADRQDLTAPAGVEVTWLAREQATAPGRTVLSAVRTAPLPDGPFYGWVVGEQGLATGLRRHWVGAGVPKPHITFCGYWRHG</sequence>
<name>A0A4R6V670_9ACTN</name>
<dbReference type="InterPro" id="IPR039374">
    <property type="entry name" value="SIP_fam"/>
</dbReference>
<dbReference type="InterPro" id="IPR039261">
    <property type="entry name" value="FNR_nucleotide-bd"/>
</dbReference>
<dbReference type="AlphaFoldDB" id="A0A4R6V670"/>
<feature type="domain" description="FAD-binding FR-type" evidence="1">
    <location>
        <begin position="16"/>
        <end position="159"/>
    </location>
</feature>
<dbReference type="OrthoDB" id="3211041at2"/>
<protein>
    <submittedName>
        <fullName evidence="2">NADPH-dependent ferric siderophore reductase</fullName>
    </submittedName>
</protein>
<dbReference type="Proteomes" id="UP000295281">
    <property type="component" value="Unassembled WGS sequence"/>
</dbReference>
<dbReference type="Pfam" id="PF08021">
    <property type="entry name" value="FAD_binding_9"/>
    <property type="match status" value="1"/>
</dbReference>
<reference evidence="2 3" key="1">
    <citation type="submission" date="2019-03" db="EMBL/GenBank/DDBJ databases">
        <title>Genomic Encyclopedia of Type Strains, Phase IV (KMG-IV): sequencing the most valuable type-strain genomes for metagenomic binning, comparative biology and taxonomic classification.</title>
        <authorList>
            <person name="Goeker M."/>
        </authorList>
    </citation>
    <scope>NUCLEOTIDE SEQUENCE [LARGE SCALE GENOMIC DNA]</scope>
    <source>
        <strain evidence="2 3">DSM 46770</strain>
    </source>
</reference>
<evidence type="ECO:0000313" key="3">
    <source>
        <dbReference type="Proteomes" id="UP000295281"/>
    </source>
</evidence>
<evidence type="ECO:0000313" key="2">
    <source>
        <dbReference type="EMBL" id="TDQ54355.1"/>
    </source>
</evidence>
<dbReference type="EMBL" id="SNYN01000002">
    <property type="protein sequence ID" value="TDQ54355.1"/>
    <property type="molecule type" value="Genomic_DNA"/>
</dbReference>
<evidence type="ECO:0000259" key="1">
    <source>
        <dbReference type="PROSITE" id="PS51384"/>
    </source>
</evidence>
<dbReference type="Gene3D" id="2.40.30.10">
    <property type="entry name" value="Translation factors"/>
    <property type="match status" value="1"/>
</dbReference>
<dbReference type="PROSITE" id="PS51384">
    <property type="entry name" value="FAD_FR"/>
    <property type="match status" value="1"/>
</dbReference>
<dbReference type="InterPro" id="IPR017938">
    <property type="entry name" value="Riboflavin_synthase-like_b-brl"/>
</dbReference>
<dbReference type="InterPro" id="IPR007037">
    <property type="entry name" value="SIP_rossman_dom"/>
</dbReference>
<dbReference type="Pfam" id="PF04954">
    <property type="entry name" value="SIP"/>
    <property type="match status" value="1"/>
</dbReference>
<proteinExistence type="predicted"/>
<dbReference type="Gene3D" id="3.40.50.80">
    <property type="entry name" value="Nucleotide-binding domain of ferredoxin-NADP reductase (FNR) module"/>
    <property type="match status" value="1"/>
</dbReference>
<accession>A0A4R6V670</accession>
<comment type="caution">
    <text evidence="2">The sequence shown here is derived from an EMBL/GenBank/DDBJ whole genome shotgun (WGS) entry which is preliminary data.</text>
</comment>
<dbReference type="PANTHER" id="PTHR30157">
    <property type="entry name" value="FERRIC REDUCTASE, NADPH-DEPENDENT"/>
    <property type="match status" value="1"/>
</dbReference>
<dbReference type="InterPro" id="IPR013113">
    <property type="entry name" value="SIP_FAD-bd"/>
</dbReference>
<dbReference type="CDD" id="cd06193">
    <property type="entry name" value="siderophore_interacting"/>
    <property type="match status" value="1"/>
</dbReference>
<gene>
    <name evidence="2" type="ORF">EV190_102189</name>
</gene>
<dbReference type="GO" id="GO:0016491">
    <property type="term" value="F:oxidoreductase activity"/>
    <property type="evidence" value="ECO:0007669"/>
    <property type="project" value="InterPro"/>
</dbReference>
<dbReference type="InterPro" id="IPR017927">
    <property type="entry name" value="FAD-bd_FR_type"/>
</dbReference>
<organism evidence="2 3">
    <name type="scientific">Actinorugispora endophytica</name>
    <dbReference type="NCBI Taxonomy" id="1605990"/>
    <lineage>
        <taxon>Bacteria</taxon>
        <taxon>Bacillati</taxon>
        <taxon>Actinomycetota</taxon>
        <taxon>Actinomycetes</taxon>
        <taxon>Streptosporangiales</taxon>
        <taxon>Nocardiopsidaceae</taxon>
        <taxon>Actinorugispora</taxon>
    </lineage>
</organism>